<comment type="subunit">
    <text evidence="17">Homotetramer.</text>
</comment>
<feature type="binding site" evidence="17">
    <location>
        <position position="354"/>
    </location>
    <ligand>
        <name>(6S)-NADPHX</name>
        <dbReference type="ChEBI" id="CHEBI:64076"/>
    </ligand>
</feature>
<sequence>MLSAYTTDQIRAAEAALMAGLPEGTLMERAAAGLAVTCAKMLGRVYGSRVVLLIGSGDNGGDALYAGARLASRGARVEAILAGTRVHGAGLAALRRAGGRVTDLRDHAASRDGVTDLHGAPAGGEGEDSPDGRAQAPGAASGGGTGTAVARGLIQAADLVVDGLVGIGGSGPLREPYATLAELAGEAPGAVVAVDVPSGVDAGSGQVDGAAVRADVTVTFGARKVGLLVDPGAVNAGRVEFVDIGLGPCLPDPEATALTGVDVALMLPRPDAESDKYRRGVVGIAAGSHRYTGAAVLAVGGAVRAGAGLVRYAGVAEPAAQVRARWPEAVITPLRPGEGIDEVGRVQAWVLGPGLGTGPEALAVARSVLASDVPVLVDADGLTLVAQDRSLLRRAAPVLITPHAGELSRLLEVPRARIEARRLEHVRRAASELGVTVLLKGSTTLVAQEGLPVRINLTGSPWLATGGTGDVLAGLAGMLLAGGLSAYDAASCAAHLHGTAGRNGPLSAWTVVESLPTVIKSLTGRLQGDD</sequence>
<feature type="binding site" evidence="17">
    <location>
        <position position="469"/>
    </location>
    <ligand>
        <name>AMP</name>
        <dbReference type="ChEBI" id="CHEBI:456215"/>
    </ligand>
</feature>
<evidence type="ECO:0000256" key="3">
    <source>
        <dbReference type="ARBA" id="ARBA00006001"/>
    </source>
</evidence>
<evidence type="ECO:0000259" key="22">
    <source>
        <dbReference type="PROSITE" id="PS51385"/>
    </source>
</evidence>
<feature type="binding site" evidence="18">
    <location>
        <position position="195"/>
    </location>
    <ligand>
        <name>(6S)-NADPHX</name>
        <dbReference type="ChEBI" id="CHEBI:64076"/>
    </ligand>
</feature>
<dbReference type="SUPFAM" id="SSF64153">
    <property type="entry name" value="YjeF N-terminal domain-like"/>
    <property type="match status" value="1"/>
</dbReference>
<dbReference type="InterPro" id="IPR000631">
    <property type="entry name" value="CARKD"/>
</dbReference>
<dbReference type="InterPro" id="IPR030677">
    <property type="entry name" value="Nnr"/>
</dbReference>
<comment type="similarity">
    <text evidence="18">Belongs to the NnrE/AIBP family.</text>
</comment>
<dbReference type="HAMAP" id="MF_01966">
    <property type="entry name" value="NADHX_epimerase"/>
    <property type="match status" value="1"/>
</dbReference>
<evidence type="ECO:0000256" key="18">
    <source>
        <dbReference type="HAMAP-Rule" id="MF_01966"/>
    </source>
</evidence>
<comment type="caution">
    <text evidence="23">The sequence shown here is derived from an EMBL/GenBank/DDBJ whole genome shotgun (WGS) entry which is preliminary data.</text>
</comment>
<evidence type="ECO:0000256" key="11">
    <source>
        <dbReference type="ARBA" id="ARBA00023235"/>
    </source>
</evidence>
<evidence type="ECO:0000256" key="4">
    <source>
        <dbReference type="ARBA" id="ARBA00009524"/>
    </source>
</evidence>
<feature type="binding site" evidence="17">
    <location>
        <position position="294"/>
    </location>
    <ligand>
        <name>(6S)-NADPHX</name>
        <dbReference type="ChEBI" id="CHEBI:64076"/>
    </ligand>
</feature>
<feature type="domain" description="YjeF C-terminal" evidence="21">
    <location>
        <begin position="259"/>
        <end position="522"/>
    </location>
</feature>
<dbReference type="Pfam" id="PF03853">
    <property type="entry name" value="YjeF_N"/>
    <property type="match status" value="1"/>
</dbReference>
<feature type="binding site" evidence="18">
    <location>
        <begin position="58"/>
        <end position="62"/>
    </location>
    <ligand>
        <name>(6S)-NADPHX</name>
        <dbReference type="ChEBI" id="CHEBI:64076"/>
    </ligand>
</feature>
<dbReference type="Gene3D" id="3.40.50.10260">
    <property type="entry name" value="YjeF N-terminal domain"/>
    <property type="match status" value="1"/>
</dbReference>
<accession>A0ABT9R198</accession>
<dbReference type="CDD" id="cd01171">
    <property type="entry name" value="YXKO-related"/>
    <property type="match status" value="1"/>
</dbReference>
<evidence type="ECO:0000256" key="20">
    <source>
        <dbReference type="SAM" id="MobiDB-lite"/>
    </source>
</evidence>
<evidence type="ECO:0000256" key="19">
    <source>
        <dbReference type="PIRNR" id="PIRNR017184"/>
    </source>
</evidence>
<comment type="catalytic activity">
    <reaction evidence="15 17 19">
        <text>(6S)-NADHX + ADP = AMP + phosphate + NADH + H(+)</text>
        <dbReference type="Rhea" id="RHEA:32223"/>
        <dbReference type="ChEBI" id="CHEBI:15378"/>
        <dbReference type="ChEBI" id="CHEBI:43474"/>
        <dbReference type="ChEBI" id="CHEBI:57945"/>
        <dbReference type="ChEBI" id="CHEBI:64074"/>
        <dbReference type="ChEBI" id="CHEBI:456215"/>
        <dbReference type="ChEBI" id="CHEBI:456216"/>
        <dbReference type="EC" id="4.2.1.136"/>
    </reaction>
</comment>
<comment type="cofactor">
    <cofactor evidence="18 19">
        <name>K(+)</name>
        <dbReference type="ChEBI" id="CHEBI:29103"/>
    </cofactor>
    <text evidence="18 19">Binds 1 potassium ion per subunit.</text>
</comment>
<evidence type="ECO:0000259" key="21">
    <source>
        <dbReference type="PROSITE" id="PS51383"/>
    </source>
</evidence>
<evidence type="ECO:0000313" key="24">
    <source>
        <dbReference type="Proteomes" id="UP001230426"/>
    </source>
</evidence>
<gene>
    <name evidence="18" type="primary">nnrE</name>
    <name evidence="17" type="synonym">nnrD</name>
    <name evidence="23" type="ORF">J2S55_002274</name>
</gene>
<dbReference type="RefSeq" id="WP_306859529.1">
    <property type="nucleotide sequence ID" value="NZ_JAUSRB010000002.1"/>
</dbReference>
<dbReference type="PROSITE" id="PS51385">
    <property type="entry name" value="YJEF_N"/>
    <property type="match status" value="1"/>
</dbReference>
<evidence type="ECO:0000256" key="12">
    <source>
        <dbReference type="ARBA" id="ARBA00023239"/>
    </source>
</evidence>
<dbReference type="NCBIfam" id="TIGR00196">
    <property type="entry name" value="yjeF_cterm"/>
    <property type="match status" value="1"/>
</dbReference>
<dbReference type="InterPro" id="IPR004443">
    <property type="entry name" value="YjeF_N_dom"/>
</dbReference>
<dbReference type="Proteomes" id="UP001230426">
    <property type="component" value="Unassembled WGS sequence"/>
</dbReference>
<evidence type="ECO:0000256" key="15">
    <source>
        <dbReference type="ARBA" id="ARBA00048238"/>
    </source>
</evidence>
<name>A0ABT9R198_9ACTN</name>
<dbReference type="PIRSF" id="PIRSF017184">
    <property type="entry name" value="Nnr"/>
    <property type="match status" value="1"/>
</dbReference>
<comment type="function">
    <text evidence="14 19">Bifunctional enzyme that catalyzes the epimerization of the S- and R-forms of NAD(P)HX and the dehydration of the S-form of NAD(P)HX at the expense of ADP, which is converted to AMP. This allows the repair of both epimers of NAD(P)HX, a damaged form of NAD(P)H that is a result of enzymatic or heat-dependent hydration.</text>
</comment>
<feature type="binding site" evidence="18">
    <location>
        <position position="177"/>
    </location>
    <ligand>
        <name>(6S)-NADPHX</name>
        <dbReference type="ChEBI" id="CHEBI:64076"/>
    </ligand>
</feature>
<dbReference type="PROSITE" id="PS51383">
    <property type="entry name" value="YJEF_C_3"/>
    <property type="match status" value="1"/>
</dbReference>
<keyword evidence="12 17" id="KW-0456">Lyase</keyword>
<feature type="compositionally biased region" description="Basic and acidic residues" evidence="20">
    <location>
        <begin position="102"/>
        <end position="115"/>
    </location>
</feature>
<dbReference type="InterPro" id="IPR029056">
    <property type="entry name" value="Ribokinase-like"/>
</dbReference>
<dbReference type="HAMAP" id="MF_01965">
    <property type="entry name" value="NADHX_dehydratase"/>
    <property type="match status" value="1"/>
</dbReference>
<dbReference type="SUPFAM" id="SSF53613">
    <property type="entry name" value="Ribokinase-like"/>
    <property type="match status" value="1"/>
</dbReference>
<feature type="binding site" evidence="17">
    <location>
        <position position="403"/>
    </location>
    <ligand>
        <name>(6S)-NADPHX</name>
        <dbReference type="ChEBI" id="CHEBI:64076"/>
    </ligand>
</feature>
<feature type="binding site" evidence="17">
    <location>
        <begin position="440"/>
        <end position="444"/>
    </location>
    <ligand>
        <name>AMP</name>
        <dbReference type="ChEBI" id="CHEBI:456215"/>
    </ligand>
</feature>
<evidence type="ECO:0000256" key="1">
    <source>
        <dbReference type="ARBA" id="ARBA00000013"/>
    </source>
</evidence>
<keyword evidence="5 18" id="KW-0479">Metal-binding</keyword>
<comment type="function">
    <text evidence="17">Catalyzes the dehydration of the S-form of NAD(P)HX at the expense of ADP, which is converted to AMP. Together with NAD(P)HX epimerase, which catalyzes the epimerization of the S- and R-forms, the enzyme allows the repair of both epimers of NAD(P)HX, a damaged form of NAD(P)H that is a result of enzymatic or heat-dependent hydration.</text>
</comment>
<evidence type="ECO:0000256" key="8">
    <source>
        <dbReference type="ARBA" id="ARBA00022857"/>
    </source>
</evidence>
<proteinExistence type="inferred from homology"/>
<comment type="similarity">
    <text evidence="17">Belongs to the NnrD/CARKD family.</text>
</comment>
<dbReference type="EC" id="5.1.99.6" evidence="19"/>
<evidence type="ECO:0000256" key="13">
    <source>
        <dbReference type="ARBA" id="ARBA00023268"/>
    </source>
</evidence>
<evidence type="ECO:0000256" key="2">
    <source>
        <dbReference type="ARBA" id="ARBA00000909"/>
    </source>
</evidence>
<comment type="function">
    <text evidence="18">Catalyzes the epimerization of the S- and R-forms of NAD(P)HX, a damaged form of NAD(P)H that is a result of enzymatic or heat-dependent hydration. This is a prerequisite for the S-specific NAD(P)H-hydrate dehydratase to allow the repair of both epimers of NAD(P)HX.</text>
</comment>
<evidence type="ECO:0000256" key="7">
    <source>
        <dbReference type="ARBA" id="ARBA00022840"/>
    </source>
</evidence>
<feature type="binding site" evidence="18">
    <location>
        <begin position="166"/>
        <end position="172"/>
    </location>
    <ligand>
        <name>(6S)-NADPHX</name>
        <dbReference type="ChEBI" id="CHEBI:64076"/>
    </ligand>
</feature>
<feature type="binding site" evidence="18">
    <location>
        <position position="162"/>
    </location>
    <ligand>
        <name>K(+)</name>
        <dbReference type="ChEBI" id="CHEBI:29103"/>
    </ligand>
</feature>
<organism evidence="23 24">
    <name type="scientific">Streptosporangium brasiliense</name>
    <dbReference type="NCBI Taxonomy" id="47480"/>
    <lineage>
        <taxon>Bacteria</taxon>
        <taxon>Bacillati</taxon>
        <taxon>Actinomycetota</taxon>
        <taxon>Actinomycetes</taxon>
        <taxon>Streptosporangiales</taxon>
        <taxon>Streptosporangiaceae</taxon>
        <taxon>Streptosporangium</taxon>
    </lineage>
</organism>
<evidence type="ECO:0000256" key="5">
    <source>
        <dbReference type="ARBA" id="ARBA00022723"/>
    </source>
</evidence>
<evidence type="ECO:0000256" key="17">
    <source>
        <dbReference type="HAMAP-Rule" id="MF_01965"/>
    </source>
</evidence>
<protein>
    <recommendedName>
        <fullName evidence="19">Bifunctional NAD(P)H-hydrate repair enzyme</fullName>
    </recommendedName>
    <alternativeName>
        <fullName evidence="19">Nicotinamide nucleotide repair protein</fullName>
    </alternativeName>
    <domain>
        <recommendedName>
            <fullName evidence="19">ADP-dependent (S)-NAD(P)H-hydrate dehydratase</fullName>
            <ecNumber evidence="19">4.2.1.136</ecNumber>
        </recommendedName>
        <alternativeName>
            <fullName evidence="19">ADP-dependent NAD(P)HX dehydratase</fullName>
        </alternativeName>
    </domain>
    <domain>
        <recommendedName>
            <fullName evidence="19">NAD(P)H-hydrate epimerase</fullName>
            <ecNumber evidence="19">5.1.99.6</ecNumber>
        </recommendedName>
    </domain>
</protein>
<evidence type="ECO:0000256" key="6">
    <source>
        <dbReference type="ARBA" id="ARBA00022741"/>
    </source>
</evidence>
<feature type="region of interest" description="Disordered" evidence="20">
    <location>
        <begin position="102"/>
        <end position="143"/>
    </location>
</feature>
<dbReference type="PANTHER" id="PTHR12592:SF0">
    <property type="entry name" value="ATP-DEPENDENT (S)-NAD(P)H-HYDRATE DEHYDRATASE"/>
    <property type="match status" value="1"/>
</dbReference>
<dbReference type="InterPro" id="IPR036652">
    <property type="entry name" value="YjeF_N_dom_sf"/>
</dbReference>
<evidence type="ECO:0000256" key="16">
    <source>
        <dbReference type="ARBA" id="ARBA00049209"/>
    </source>
</evidence>
<feature type="binding site" evidence="18">
    <location>
        <position position="198"/>
    </location>
    <ligand>
        <name>K(+)</name>
        <dbReference type="ChEBI" id="CHEBI:29103"/>
    </ligand>
</feature>
<dbReference type="PANTHER" id="PTHR12592">
    <property type="entry name" value="ATP-DEPENDENT (S)-NAD(P)H-HYDRATE DEHYDRATASE FAMILY MEMBER"/>
    <property type="match status" value="1"/>
</dbReference>
<comment type="cofactor">
    <cofactor evidence="17">
        <name>Mg(2+)</name>
        <dbReference type="ChEBI" id="CHEBI:18420"/>
    </cofactor>
</comment>
<dbReference type="Pfam" id="PF01256">
    <property type="entry name" value="Carb_kinase"/>
    <property type="match status" value="1"/>
</dbReference>
<dbReference type="EC" id="4.2.1.136" evidence="19"/>
<keyword evidence="24" id="KW-1185">Reference proteome</keyword>
<evidence type="ECO:0000256" key="10">
    <source>
        <dbReference type="ARBA" id="ARBA00023027"/>
    </source>
</evidence>
<evidence type="ECO:0000313" key="23">
    <source>
        <dbReference type="EMBL" id="MDP9863008.1"/>
    </source>
</evidence>
<comment type="similarity">
    <text evidence="4 19">In the C-terminal section; belongs to the NnrD/CARKD family.</text>
</comment>
<keyword evidence="13" id="KW-0511">Multifunctional enzyme</keyword>
<feature type="domain" description="YjeF N-terminal" evidence="22">
    <location>
        <begin position="10"/>
        <end position="252"/>
    </location>
</feature>
<keyword evidence="7 17" id="KW-0067">ATP-binding</keyword>
<keyword evidence="11 18" id="KW-0413">Isomerase</keyword>
<feature type="binding site" evidence="18">
    <location>
        <position position="59"/>
    </location>
    <ligand>
        <name>K(+)</name>
        <dbReference type="ChEBI" id="CHEBI:29103"/>
    </ligand>
</feature>
<comment type="catalytic activity">
    <reaction evidence="16 17 19">
        <text>(6S)-NADPHX + ADP = AMP + phosphate + NADPH + H(+)</text>
        <dbReference type="Rhea" id="RHEA:32235"/>
        <dbReference type="ChEBI" id="CHEBI:15378"/>
        <dbReference type="ChEBI" id="CHEBI:43474"/>
        <dbReference type="ChEBI" id="CHEBI:57783"/>
        <dbReference type="ChEBI" id="CHEBI:64076"/>
        <dbReference type="ChEBI" id="CHEBI:456215"/>
        <dbReference type="ChEBI" id="CHEBI:456216"/>
        <dbReference type="EC" id="4.2.1.136"/>
    </reaction>
</comment>
<keyword evidence="6 17" id="KW-0547">Nucleotide-binding</keyword>
<comment type="catalytic activity">
    <reaction evidence="1 18 19">
        <text>(6R)-NADHX = (6S)-NADHX</text>
        <dbReference type="Rhea" id="RHEA:32215"/>
        <dbReference type="ChEBI" id="CHEBI:64074"/>
        <dbReference type="ChEBI" id="CHEBI:64075"/>
        <dbReference type="EC" id="5.1.99.6"/>
    </reaction>
</comment>
<dbReference type="EMBL" id="JAUSRB010000002">
    <property type="protein sequence ID" value="MDP9863008.1"/>
    <property type="molecule type" value="Genomic_DNA"/>
</dbReference>
<evidence type="ECO:0000256" key="14">
    <source>
        <dbReference type="ARBA" id="ARBA00025153"/>
    </source>
</evidence>
<feature type="binding site" evidence="17">
    <location>
        <position position="470"/>
    </location>
    <ligand>
        <name>(6S)-NADPHX</name>
        <dbReference type="ChEBI" id="CHEBI:64076"/>
    </ligand>
</feature>
<keyword evidence="9 18" id="KW-0630">Potassium</keyword>
<keyword evidence="8 17" id="KW-0521">NADP</keyword>
<evidence type="ECO:0000256" key="9">
    <source>
        <dbReference type="ARBA" id="ARBA00022958"/>
    </source>
</evidence>
<keyword evidence="10 17" id="KW-0520">NAD</keyword>
<dbReference type="Gene3D" id="3.40.1190.20">
    <property type="match status" value="1"/>
</dbReference>
<comment type="catalytic activity">
    <reaction evidence="2 18 19">
        <text>(6R)-NADPHX = (6S)-NADPHX</text>
        <dbReference type="Rhea" id="RHEA:32227"/>
        <dbReference type="ChEBI" id="CHEBI:64076"/>
        <dbReference type="ChEBI" id="CHEBI:64077"/>
        <dbReference type="EC" id="5.1.99.6"/>
    </reaction>
</comment>
<comment type="similarity">
    <text evidence="3 19">In the N-terminal section; belongs to the NnrE/AIBP family.</text>
</comment>
<reference evidence="23 24" key="1">
    <citation type="submission" date="2023-07" db="EMBL/GenBank/DDBJ databases">
        <title>Sequencing the genomes of 1000 actinobacteria strains.</title>
        <authorList>
            <person name="Klenk H.-P."/>
        </authorList>
    </citation>
    <scope>NUCLEOTIDE SEQUENCE [LARGE SCALE GENOMIC DNA]</scope>
    <source>
        <strain evidence="23 24">DSM 44109</strain>
    </source>
</reference>